<organism evidence="2">
    <name type="scientific">hydrothermal vent metagenome</name>
    <dbReference type="NCBI Taxonomy" id="652676"/>
    <lineage>
        <taxon>unclassified sequences</taxon>
        <taxon>metagenomes</taxon>
        <taxon>ecological metagenomes</taxon>
    </lineage>
</organism>
<keyword evidence="1" id="KW-1133">Transmembrane helix</keyword>
<name>A0A3B0XM17_9ZZZZ</name>
<dbReference type="InterPro" id="IPR007487">
    <property type="entry name" value="ABC_transpt-TYRBP-like"/>
</dbReference>
<feature type="transmembrane region" description="Helical" evidence="1">
    <location>
        <begin position="20"/>
        <end position="38"/>
    </location>
</feature>
<proteinExistence type="predicted"/>
<evidence type="ECO:0000313" key="2">
    <source>
        <dbReference type="EMBL" id="VAW64182.1"/>
    </source>
</evidence>
<sequence length="335" mass="37802">MKLNRNINKTRHNEFSSLRLFVSAVFIFSVSFFFIFFSQNATADSADKNILIVFQKSHGFRQQLIDQLQTDLSHYNYRISNLELGASEKISPQNLSTISKQQLLISIGSQTTKILLEAKIDTPILSALIPRHISKSLKKAHANKNNWSCLLIDQPFDRQFNLISAVLGKNQDTGVLLGPYTADLQKTLKKISTKTSHKINFEKVKDSDQLSSSLKKINRSSDVLLTLPDPSIYNKGTLRGILLSAYRNKLPIIGFSKAYVNAGAIAAVYSEPKQISKQITQITKNYFIRRSFKKDNYYPDEFSVALNKNIAHSLGIKLSTNETIVKQIKKAEAKK</sequence>
<keyword evidence="1" id="KW-0812">Transmembrane</keyword>
<dbReference type="PANTHER" id="PTHR35271:SF1">
    <property type="entry name" value="ABC TRANSPORTER, SUBSTRATE-BINDING LIPOPROTEIN"/>
    <property type="match status" value="1"/>
</dbReference>
<reference evidence="2" key="1">
    <citation type="submission" date="2018-06" db="EMBL/GenBank/DDBJ databases">
        <authorList>
            <person name="Zhirakovskaya E."/>
        </authorList>
    </citation>
    <scope>NUCLEOTIDE SEQUENCE</scope>
</reference>
<evidence type="ECO:0008006" key="3">
    <source>
        <dbReference type="Google" id="ProtNLM"/>
    </source>
</evidence>
<dbReference type="AlphaFoldDB" id="A0A3B0XM17"/>
<protein>
    <recommendedName>
        <fullName evidence="3">ABC transporter substrate-binding protein</fullName>
    </recommendedName>
</protein>
<dbReference type="Pfam" id="PF04392">
    <property type="entry name" value="ABC_sub_bind"/>
    <property type="match status" value="1"/>
</dbReference>
<evidence type="ECO:0000256" key="1">
    <source>
        <dbReference type="SAM" id="Phobius"/>
    </source>
</evidence>
<accession>A0A3B0XM17</accession>
<dbReference type="PANTHER" id="PTHR35271">
    <property type="entry name" value="ABC TRANSPORTER, SUBSTRATE-BINDING LIPOPROTEIN-RELATED"/>
    <property type="match status" value="1"/>
</dbReference>
<gene>
    <name evidence="2" type="ORF">MNBD_GAMMA08-1257</name>
</gene>
<dbReference type="Gene3D" id="3.40.50.2300">
    <property type="match status" value="1"/>
</dbReference>
<dbReference type="EMBL" id="UOFH01000275">
    <property type="protein sequence ID" value="VAW64182.1"/>
    <property type="molecule type" value="Genomic_DNA"/>
</dbReference>
<keyword evidence="1" id="KW-0472">Membrane</keyword>